<keyword evidence="2" id="KW-0472">Membrane</keyword>
<dbReference type="EMBL" id="JWYV01000026">
    <property type="protein sequence ID" value="KKC98081.1"/>
    <property type="molecule type" value="Genomic_DNA"/>
</dbReference>
<reference evidence="5 6" key="1">
    <citation type="submission" date="2014-12" db="EMBL/GenBank/DDBJ databases">
        <title>Mercury Reductase activity and rhizosphere competence traits in the genome of root associated Photobacterium halotolerans MELD1.</title>
        <authorList>
            <person name="Mathew D.C."/>
            <person name="Huang C.-C."/>
        </authorList>
    </citation>
    <scope>NUCLEOTIDE SEQUENCE [LARGE SCALE GENOMIC DNA]</scope>
    <source>
        <strain evidence="5 6">MELD1</strain>
    </source>
</reference>
<evidence type="ECO:0000256" key="2">
    <source>
        <dbReference type="SAM" id="Phobius"/>
    </source>
</evidence>
<keyword evidence="6" id="KW-1185">Reference proteome</keyword>
<dbReference type="GO" id="GO:0042834">
    <property type="term" value="F:peptidoglycan binding"/>
    <property type="evidence" value="ECO:0007669"/>
    <property type="project" value="InterPro"/>
</dbReference>
<feature type="transmembrane region" description="Helical" evidence="2">
    <location>
        <begin position="62"/>
        <end position="79"/>
    </location>
</feature>
<sequence>MGQAKRRNRKKSAPALPQVSLTEWKTRLSQLNWREAGQMQWQKIRLRVEPYWQQLPGFHRKALMVLAPVVLILFLLPASEPELKIPGSEPVRQEVALNLDEPVPLPVGQRPEPASPPRPAKTTAVASQTAVTTSSSSAKTTSRQSASSENWRSYEVQKGETLATIFRAKSLPLTDLYAIAAIEGKDKPLSYIKSGQLLRYKQLANGDLDVLQIESRDGDPVMFFRRSDGSFARGQ</sequence>
<dbReference type="Pfam" id="PF08525">
    <property type="entry name" value="OapA_N"/>
    <property type="match status" value="1"/>
</dbReference>
<evidence type="ECO:0000259" key="3">
    <source>
        <dbReference type="Pfam" id="PF04225"/>
    </source>
</evidence>
<feature type="compositionally biased region" description="Low complexity" evidence="1">
    <location>
        <begin position="120"/>
        <end position="148"/>
    </location>
</feature>
<dbReference type="AlphaFoldDB" id="A0A0F5V8M2"/>
<evidence type="ECO:0000313" key="6">
    <source>
        <dbReference type="Proteomes" id="UP000033633"/>
    </source>
</evidence>
<keyword evidence="2" id="KW-1133">Transmembrane helix</keyword>
<feature type="domain" description="Opacity-associated protein A-like N-terminal" evidence="4">
    <location>
        <begin position="51"/>
        <end position="77"/>
    </location>
</feature>
<evidence type="ECO:0008006" key="7">
    <source>
        <dbReference type="Google" id="ProtNLM"/>
    </source>
</evidence>
<dbReference type="PATRIC" id="fig|265726.11.peg.2852"/>
<dbReference type="InterPro" id="IPR007340">
    <property type="entry name" value="LysM_Opacity-associatedA"/>
</dbReference>
<dbReference type="Pfam" id="PF04225">
    <property type="entry name" value="LysM_OapA"/>
    <property type="match status" value="1"/>
</dbReference>
<feature type="domain" description="Opacity-associated protein A LysM-like" evidence="3">
    <location>
        <begin position="150"/>
        <end position="234"/>
    </location>
</feature>
<dbReference type="STRING" id="265726.KY46_20245"/>
<gene>
    <name evidence="5" type="ORF">KY46_20245</name>
</gene>
<evidence type="ECO:0000256" key="1">
    <source>
        <dbReference type="SAM" id="MobiDB-lite"/>
    </source>
</evidence>
<feature type="region of interest" description="Disordered" evidence="1">
    <location>
        <begin position="102"/>
        <end position="152"/>
    </location>
</feature>
<dbReference type="Gene3D" id="3.10.450.350">
    <property type="match status" value="1"/>
</dbReference>
<dbReference type="RefSeq" id="WP_052730076.1">
    <property type="nucleotide sequence ID" value="NZ_JWYV01000026.1"/>
</dbReference>
<comment type="caution">
    <text evidence="5">The sequence shown here is derived from an EMBL/GenBank/DDBJ whole genome shotgun (WGS) entry which is preliminary data.</text>
</comment>
<dbReference type="Proteomes" id="UP000033633">
    <property type="component" value="Unassembled WGS sequence"/>
</dbReference>
<keyword evidence="2" id="KW-0812">Transmembrane</keyword>
<dbReference type="OrthoDB" id="6398769at2"/>
<name>A0A0F5V8M2_9GAMM</name>
<protein>
    <recommendedName>
        <fullName evidence="7">Lysine transporter LysM</fullName>
    </recommendedName>
</protein>
<evidence type="ECO:0000259" key="4">
    <source>
        <dbReference type="Pfam" id="PF08525"/>
    </source>
</evidence>
<proteinExistence type="predicted"/>
<organism evidence="5 6">
    <name type="scientific">Photobacterium halotolerans</name>
    <dbReference type="NCBI Taxonomy" id="265726"/>
    <lineage>
        <taxon>Bacteria</taxon>
        <taxon>Pseudomonadati</taxon>
        <taxon>Pseudomonadota</taxon>
        <taxon>Gammaproteobacteria</taxon>
        <taxon>Vibrionales</taxon>
        <taxon>Vibrionaceae</taxon>
        <taxon>Photobacterium</taxon>
    </lineage>
</organism>
<dbReference type="InterPro" id="IPR013731">
    <property type="entry name" value="OapA_N"/>
</dbReference>
<evidence type="ECO:0000313" key="5">
    <source>
        <dbReference type="EMBL" id="KKC98081.1"/>
    </source>
</evidence>
<accession>A0A0F5V8M2</accession>